<protein>
    <submittedName>
        <fullName evidence="2">Gag-pol polyprotein</fullName>
    </submittedName>
</protein>
<evidence type="ECO:0000313" key="3">
    <source>
        <dbReference type="Proteomes" id="UP000011115"/>
    </source>
</evidence>
<evidence type="ECO:0000256" key="1">
    <source>
        <dbReference type="SAM" id="MobiDB-lite"/>
    </source>
</evidence>
<evidence type="ECO:0000313" key="2">
    <source>
        <dbReference type="EnsemblPlants" id="PGSC0003DMT400086854"/>
    </source>
</evidence>
<dbReference type="AlphaFoldDB" id="M1DCM4"/>
<proteinExistence type="predicted"/>
<feature type="compositionally biased region" description="Polar residues" evidence="1">
    <location>
        <begin position="68"/>
        <end position="83"/>
    </location>
</feature>
<feature type="region of interest" description="Disordered" evidence="1">
    <location>
        <begin position="147"/>
        <end position="221"/>
    </location>
</feature>
<keyword evidence="3" id="KW-1185">Reference proteome</keyword>
<feature type="region of interest" description="Disordered" evidence="1">
    <location>
        <begin position="68"/>
        <end position="135"/>
    </location>
</feature>
<feature type="compositionally biased region" description="Low complexity" evidence="1">
    <location>
        <begin position="84"/>
        <end position="97"/>
    </location>
</feature>
<organism evidence="2 3">
    <name type="scientific">Solanum tuberosum</name>
    <name type="common">Potato</name>
    <dbReference type="NCBI Taxonomy" id="4113"/>
    <lineage>
        <taxon>Eukaryota</taxon>
        <taxon>Viridiplantae</taxon>
        <taxon>Streptophyta</taxon>
        <taxon>Embryophyta</taxon>
        <taxon>Tracheophyta</taxon>
        <taxon>Spermatophyta</taxon>
        <taxon>Magnoliopsida</taxon>
        <taxon>eudicotyledons</taxon>
        <taxon>Gunneridae</taxon>
        <taxon>Pentapetalae</taxon>
        <taxon>asterids</taxon>
        <taxon>lamiids</taxon>
        <taxon>Solanales</taxon>
        <taxon>Solanaceae</taxon>
        <taxon>Solanoideae</taxon>
        <taxon>Solaneae</taxon>
        <taxon>Solanum</taxon>
    </lineage>
</organism>
<name>M1DCM4_SOLTU</name>
<dbReference type="Gramene" id="PGSC0003DMT400086854">
    <property type="protein sequence ID" value="PGSC0003DMT400086854"/>
    <property type="gene ID" value="PGSC0003DMG400036425"/>
</dbReference>
<dbReference type="EnsemblPlants" id="PGSC0003DMT400086854">
    <property type="protein sequence ID" value="PGSC0003DMT400086854"/>
    <property type="gene ID" value="PGSC0003DMG400036425"/>
</dbReference>
<dbReference type="Proteomes" id="UP000011115">
    <property type="component" value="Unassembled WGS sequence"/>
</dbReference>
<dbReference type="HOGENOM" id="CLU_043741_3_1_1"/>
<feature type="compositionally biased region" description="Polar residues" evidence="1">
    <location>
        <begin position="109"/>
        <end position="135"/>
    </location>
</feature>
<dbReference type="InParanoid" id="M1DCM4"/>
<reference evidence="3" key="1">
    <citation type="journal article" date="2011" name="Nature">
        <title>Genome sequence and analysis of the tuber crop potato.</title>
        <authorList>
            <consortium name="The Potato Genome Sequencing Consortium"/>
        </authorList>
    </citation>
    <scope>NUCLEOTIDE SEQUENCE [LARGE SCALE GENOMIC DNA]</scope>
    <source>
        <strain evidence="3">cv. DM1-3 516 R44</strain>
    </source>
</reference>
<accession>M1DCM4</accession>
<feature type="compositionally biased region" description="Basic and acidic residues" evidence="1">
    <location>
        <begin position="189"/>
        <end position="203"/>
    </location>
</feature>
<sequence>MVADSRAQMNKFMYEVSDLMKNECRNAMLLGDMNISRLMTHAQQVKGDKLREHAKETKKARTCNYEYSQQKSGGGNCTQFQQNSSTTVPSSASVPSPRFRNDQKGGNNGRAQSTTSAAPAGHQTQQGNSSGTVGGQRQNKLYAFQARQDQEDSPDVVTGGIHKHHPRIVGGPTVRPAGPWFMSANSPRTQREIRPSVDPRPDLRSVGQVTDRGSCPWINAP</sequence>
<reference evidence="2" key="2">
    <citation type="submission" date="2015-06" db="UniProtKB">
        <authorList>
            <consortium name="EnsemblPlants"/>
        </authorList>
    </citation>
    <scope>IDENTIFICATION</scope>
    <source>
        <strain evidence="2">DM1-3 516 R44</strain>
    </source>
</reference>
<dbReference type="PaxDb" id="4113-PGSC0003DMT400086854"/>